<reference evidence="3" key="1">
    <citation type="submission" date="2018-06" db="EMBL/GenBank/DDBJ databases">
        <authorList>
            <person name="Zhirakovskaya E."/>
        </authorList>
    </citation>
    <scope>NUCLEOTIDE SEQUENCE</scope>
</reference>
<feature type="domain" description="Glycosyltransferase subfamily 4-like N-terminal" evidence="2">
    <location>
        <begin position="69"/>
        <end position="178"/>
    </location>
</feature>
<dbReference type="AlphaFoldDB" id="A0A3B0Z5U7"/>
<evidence type="ECO:0000259" key="1">
    <source>
        <dbReference type="Pfam" id="PF00534"/>
    </source>
</evidence>
<feature type="domain" description="Glycosyl transferase family 1" evidence="1">
    <location>
        <begin position="185"/>
        <end position="330"/>
    </location>
</feature>
<organism evidence="3">
    <name type="scientific">hydrothermal vent metagenome</name>
    <dbReference type="NCBI Taxonomy" id="652676"/>
    <lineage>
        <taxon>unclassified sequences</taxon>
        <taxon>metagenomes</taxon>
        <taxon>ecological metagenomes</taxon>
    </lineage>
</organism>
<dbReference type="PANTHER" id="PTHR45947">
    <property type="entry name" value="SULFOQUINOVOSYL TRANSFERASE SQD2"/>
    <property type="match status" value="1"/>
</dbReference>
<accession>A0A3B0Z5U7</accession>
<dbReference type="InterPro" id="IPR028098">
    <property type="entry name" value="Glyco_trans_4-like_N"/>
</dbReference>
<dbReference type="InterPro" id="IPR001296">
    <property type="entry name" value="Glyco_trans_1"/>
</dbReference>
<dbReference type="SUPFAM" id="SSF53756">
    <property type="entry name" value="UDP-Glycosyltransferase/glycogen phosphorylase"/>
    <property type="match status" value="1"/>
</dbReference>
<proteinExistence type="predicted"/>
<dbReference type="InterPro" id="IPR050194">
    <property type="entry name" value="Glycosyltransferase_grp1"/>
</dbReference>
<protein>
    <recommendedName>
        <fullName evidence="4">Glycosyltransferase</fullName>
    </recommendedName>
</protein>
<gene>
    <name evidence="3" type="ORF">MNBD_GAMMA12-3540</name>
</gene>
<dbReference type="GO" id="GO:0016757">
    <property type="term" value="F:glycosyltransferase activity"/>
    <property type="evidence" value="ECO:0007669"/>
    <property type="project" value="InterPro"/>
</dbReference>
<name>A0A3B0Z5U7_9ZZZZ</name>
<dbReference type="Pfam" id="PF13439">
    <property type="entry name" value="Glyco_transf_4"/>
    <property type="match status" value="1"/>
</dbReference>
<evidence type="ECO:0000313" key="3">
    <source>
        <dbReference type="EMBL" id="VAW76714.1"/>
    </source>
</evidence>
<dbReference type="PANTHER" id="PTHR45947:SF3">
    <property type="entry name" value="SULFOQUINOVOSYL TRANSFERASE SQD2"/>
    <property type="match status" value="1"/>
</dbReference>
<evidence type="ECO:0008006" key="4">
    <source>
        <dbReference type="Google" id="ProtNLM"/>
    </source>
</evidence>
<dbReference type="EMBL" id="UOFL01000112">
    <property type="protein sequence ID" value="VAW76714.1"/>
    <property type="molecule type" value="Genomic_DNA"/>
</dbReference>
<sequence length="366" mass="42022">MNILRVSTFPTIKKSGMGLHSYYLCNMKDSYTYFLTPLDEDVRLVVPGNTMLIEKYFTRKVRPREKNKLAQFFFQIGRVLSIIRFSLDGAKILFSKRIDVVHIHSPMYSMIAVLGWLLRKQVYITFHGSDFYRIKGSSVYRMFSFIYDGVFVISPDMIPYLAEVHGDDKIHQVENGIDSIVYVNKSVTRKKQIIGVGALKEEKGFNCLIDSFSLFLIAAPYAHEYKLVIVGEGLLRNTLQKQINDNGLSNFVSLVGHKTVNELVDLYNESEIFVLSSISEGFPKVLLEAISCGCKIVSTKVGSVPEILSNYEYLVDVCNNDDLANKIVSISQLKYVFFSNYYLEIKNRYEWDKVRETYESIYKACQ</sequence>
<dbReference type="Gene3D" id="3.40.50.2000">
    <property type="entry name" value="Glycogen Phosphorylase B"/>
    <property type="match status" value="2"/>
</dbReference>
<dbReference type="CDD" id="cd03801">
    <property type="entry name" value="GT4_PimA-like"/>
    <property type="match status" value="1"/>
</dbReference>
<evidence type="ECO:0000259" key="2">
    <source>
        <dbReference type="Pfam" id="PF13439"/>
    </source>
</evidence>
<dbReference type="Pfam" id="PF00534">
    <property type="entry name" value="Glycos_transf_1"/>
    <property type="match status" value="1"/>
</dbReference>